<keyword evidence="11" id="KW-1185">Reference proteome</keyword>
<evidence type="ECO:0000256" key="8">
    <source>
        <dbReference type="PIRSR" id="PIRSR601952-2"/>
    </source>
</evidence>
<dbReference type="PANTHER" id="PTHR11596">
    <property type="entry name" value="ALKALINE PHOSPHATASE"/>
    <property type="match status" value="1"/>
</dbReference>
<organism evidence="10 11">
    <name type="scientific">Neobacillus massiliamazoniensis</name>
    <dbReference type="NCBI Taxonomy" id="1499688"/>
    <lineage>
        <taxon>Bacteria</taxon>
        <taxon>Bacillati</taxon>
        <taxon>Bacillota</taxon>
        <taxon>Bacilli</taxon>
        <taxon>Bacillales</taxon>
        <taxon>Bacillaceae</taxon>
        <taxon>Neobacillus</taxon>
    </lineage>
</organism>
<dbReference type="InterPro" id="IPR018299">
    <property type="entry name" value="Alkaline_phosphatase_AS"/>
</dbReference>
<comment type="cofactor">
    <cofactor evidence="8">
        <name>Mg(2+)</name>
        <dbReference type="ChEBI" id="CHEBI:18420"/>
    </cofactor>
    <text evidence="8">Binds 1 Mg(2+) ion.</text>
</comment>
<feature type="binding site" evidence="8">
    <location>
        <position position="408"/>
    </location>
    <ligand>
        <name>Zn(2+)</name>
        <dbReference type="ChEBI" id="CHEBI:29105"/>
        <label>2</label>
    </ligand>
</feature>
<evidence type="ECO:0000256" key="6">
    <source>
        <dbReference type="ARBA" id="ARBA00022842"/>
    </source>
</evidence>
<feature type="binding site" evidence="8">
    <location>
        <position position="269"/>
    </location>
    <ligand>
        <name>Mg(2+)</name>
        <dbReference type="ChEBI" id="CHEBI:18420"/>
    </ligand>
</feature>
<dbReference type="GO" id="GO:0046872">
    <property type="term" value="F:metal ion binding"/>
    <property type="evidence" value="ECO:0007669"/>
    <property type="project" value="UniProtKB-KW"/>
</dbReference>
<dbReference type="EMBL" id="CVRB01000002">
    <property type="protein sequence ID" value="CRK82195.1"/>
    <property type="molecule type" value="Genomic_DNA"/>
</dbReference>
<evidence type="ECO:0000256" key="7">
    <source>
        <dbReference type="PIRSR" id="PIRSR601952-1"/>
    </source>
</evidence>
<dbReference type="Pfam" id="PF00245">
    <property type="entry name" value="Alk_phosphatase"/>
    <property type="match status" value="1"/>
</dbReference>
<evidence type="ECO:0000256" key="9">
    <source>
        <dbReference type="RuleBase" id="RU003946"/>
    </source>
</evidence>
<evidence type="ECO:0000256" key="5">
    <source>
        <dbReference type="ARBA" id="ARBA00022833"/>
    </source>
</evidence>
<proteinExistence type="inferred from homology"/>
<evidence type="ECO:0000256" key="4">
    <source>
        <dbReference type="ARBA" id="ARBA00022801"/>
    </source>
</evidence>
<dbReference type="Proteomes" id="UP000199087">
    <property type="component" value="Unassembled WGS sequence"/>
</dbReference>
<feature type="binding site" evidence="8">
    <location>
        <position position="46"/>
    </location>
    <ligand>
        <name>Mg(2+)</name>
        <dbReference type="ChEBI" id="CHEBI:18420"/>
    </ligand>
</feature>
<feature type="binding site" evidence="8">
    <location>
        <position position="46"/>
    </location>
    <ligand>
        <name>Zn(2+)</name>
        <dbReference type="ChEBI" id="CHEBI:29105"/>
        <label>2</label>
    </ligand>
</feature>
<feature type="binding site" evidence="8">
    <location>
        <position position="148"/>
    </location>
    <ligand>
        <name>Mg(2+)</name>
        <dbReference type="ChEBI" id="CHEBI:18420"/>
    </ligand>
</feature>
<feature type="binding site" evidence="8">
    <location>
        <position position="278"/>
    </location>
    <ligand>
        <name>Zn(2+)</name>
        <dbReference type="ChEBI" id="CHEBI:29105"/>
        <label>2</label>
    </ligand>
</feature>
<comment type="cofactor">
    <cofactor evidence="8">
        <name>Zn(2+)</name>
        <dbReference type="ChEBI" id="CHEBI:29105"/>
    </cofactor>
    <text evidence="8">Binds 2 Zn(2+) ions.</text>
</comment>
<feature type="binding site" evidence="8">
    <location>
        <position position="316"/>
    </location>
    <ligand>
        <name>Zn(2+)</name>
        <dbReference type="ChEBI" id="CHEBI:29105"/>
        <label>2</label>
    </ligand>
</feature>
<dbReference type="STRING" id="1499688.BN000_02116"/>
<dbReference type="PRINTS" id="PR00113">
    <property type="entry name" value="ALKPHPHTASE"/>
</dbReference>
<keyword evidence="6 8" id="KW-0460">Magnesium</keyword>
<keyword evidence="5 8" id="KW-0862">Zinc</keyword>
<dbReference type="RefSeq" id="WP_245640385.1">
    <property type="nucleotide sequence ID" value="NZ_CVRB01000002.1"/>
</dbReference>
<feature type="binding site" evidence="8">
    <location>
        <position position="274"/>
    </location>
    <ligand>
        <name>Zn(2+)</name>
        <dbReference type="ChEBI" id="CHEBI:29105"/>
        <label>2</label>
    </ligand>
</feature>
<dbReference type="CDD" id="cd16012">
    <property type="entry name" value="ALP"/>
    <property type="match status" value="1"/>
</dbReference>
<evidence type="ECO:0000256" key="2">
    <source>
        <dbReference type="ARBA" id="ARBA00022553"/>
    </source>
</evidence>
<dbReference type="InterPro" id="IPR001952">
    <property type="entry name" value="Alkaline_phosphatase"/>
</dbReference>
<evidence type="ECO:0000313" key="10">
    <source>
        <dbReference type="EMBL" id="CRK82195.1"/>
    </source>
</evidence>
<dbReference type="Gene3D" id="3.40.720.10">
    <property type="entry name" value="Alkaline Phosphatase, subunit A"/>
    <property type="match status" value="1"/>
</dbReference>
<protein>
    <submittedName>
        <fullName evidence="10">Alkaline phosphatase 4</fullName>
    </submittedName>
</protein>
<dbReference type="PANTHER" id="PTHR11596:SF5">
    <property type="entry name" value="ALKALINE PHOSPHATASE"/>
    <property type="match status" value="1"/>
</dbReference>
<dbReference type="InterPro" id="IPR017850">
    <property type="entry name" value="Alkaline_phosphatase_core_sf"/>
</dbReference>
<feature type="active site" description="Phosphoserine intermediate" evidence="7">
    <location>
        <position position="95"/>
    </location>
</feature>
<keyword evidence="2" id="KW-0597">Phosphoprotein</keyword>
<dbReference type="SUPFAM" id="SSF53649">
    <property type="entry name" value="Alkaline phosphatase-like"/>
    <property type="match status" value="1"/>
</dbReference>
<reference evidence="11" key="1">
    <citation type="submission" date="2015-05" db="EMBL/GenBank/DDBJ databases">
        <authorList>
            <person name="Urmite Genomes"/>
        </authorList>
    </citation>
    <scope>NUCLEOTIDE SEQUENCE [LARGE SCALE GENOMIC DNA]</scope>
    <source>
        <strain evidence="11">LF1</strain>
    </source>
</reference>
<comment type="similarity">
    <text evidence="1 9">Belongs to the alkaline phosphatase family.</text>
</comment>
<evidence type="ECO:0000256" key="1">
    <source>
        <dbReference type="ARBA" id="ARBA00005984"/>
    </source>
</evidence>
<feature type="binding site" evidence="8">
    <location>
        <position position="317"/>
    </location>
    <ligand>
        <name>Zn(2+)</name>
        <dbReference type="ChEBI" id="CHEBI:29105"/>
        <label>2</label>
    </ligand>
</feature>
<keyword evidence="3 8" id="KW-0479">Metal-binding</keyword>
<dbReference type="AlphaFoldDB" id="A0A0U1NW34"/>
<dbReference type="PROSITE" id="PS00123">
    <property type="entry name" value="ALKALINE_PHOSPHATASE"/>
    <property type="match status" value="1"/>
</dbReference>
<accession>A0A0U1NW34</accession>
<gene>
    <name evidence="10" type="ORF">BN000_02116</name>
</gene>
<dbReference type="SMART" id="SM00098">
    <property type="entry name" value="alkPPc"/>
    <property type="match status" value="1"/>
</dbReference>
<feature type="binding site" evidence="8">
    <location>
        <position position="146"/>
    </location>
    <ligand>
        <name>Mg(2+)</name>
        <dbReference type="ChEBI" id="CHEBI:18420"/>
    </ligand>
</feature>
<evidence type="ECO:0000313" key="11">
    <source>
        <dbReference type="Proteomes" id="UP000199087"/>
    </source>
</evidence>
<keyword evidence="4" id="KW-0378">Hydrolase</keyword>
<sequence length="443" mass="49537">MLLSLFNSTVLQHDFSLNPFIQSNPIIQNHFNRTKKVKNVIFLIGDGMGFSYTTGLRYFNHDSQKGIMNPTIFDQYFVGSQSTYSLDSESNITDSAAAGTALSTGFKTFNGAIGLNINKQAVPTVLEYAKFRGKSTGLVGTSQINHATLAAFAAHNESREQYNRIADNYLDERIDGKNKIDVMLGGGTSYFCRDDRNLIEEFVKNEYGYVTNLHELVTNKNKQLLGLFAPIELPKQIDRDPTIPSLSQMTIAALKRLKQNPNGFFLLVEGSQIDWAGHDNDIVGAMSEVKDFEAAFKEAIQFALGREDTIVIATADHSTGGMSIDRDGNHKWNPSVIKSITSTPFVIASRLHETKDLTTLKNYMHFPLQEEDLKNIQSTLEMGVENTRQTLIDIINHYSSTGWTTKGHTGEDVPIYAYGLNRHMFSGRMENSDIAKILFQIMD</sequence>
<evidence type="ECO:0000256" key="3">
    <source>
        <dbReference type="ARBA" id="ARBA00022723"/>
    </source>
</evidence>
<dbReference type="GO" id="GO:0004035">
    <property type="term" value="F:alkaline phosphatase activity"/>
    <property type="evidence" value="ECO:0007669"/>
    <property type="project" value="TreeGrafter"/>
</dbReference>
<dbReference type="Gene3D" id="1.10.60.40">
    <property type="match status" value="1"/>
</dbReference>
<name>A0A0U1NW34_9BACI</name>